<name>A0A7I0HME0_9LEPT</name>
<dbReference type="AlphaFoldDB" id="A0A7I0HME0"/>
<dbReference type="InterPro" id="IPR036812">
    <property type="entry name" value="NAD(P)_OxRdtase_dom_sf"/>
</dbReference>
<dbReference type="RefSeq" id="WP_135771960.1">
    <property type="nucleotide sequence ID" value="NZ_RQFT01000015.1"/>
</dbReference>
<sequence>MQQQLTLGTVQFGLNYGVSNSVGKVNPKEVESILDIAYENGISELDTAVAYGDSEFILGKLINGRFKVSTKLPKLDLENQKNVREWTKSQIESSLERLNVNQIETLFLHDVSVIFSPNASEIYETIQDFISKGTIRKFGLSIYNHHDLEKIPSYVEYNRIQCPINVFDRSLESSGWMDSLHLKGIEIQARSIFLQGILLMKKERRPNYFSKWSGLFEKWDKTIEMNQISPTLLCILFIKTLTKVSNVVFGVESKNQLLEIISHFKENRTLQFLDGLSSDDEDLIFPFRWTLK</sequence>
<dbReference type="InterPro" id="IPR023210">
    <property type="entry name" value="NADP_OxRdtase_dom"/>
</dbReference>
<dbReference type="CDD" id="cd19097">
    <property type="entry name" value="AKR_unchar"/>
    <property type="match status" value="1"/>
</dbReference>
<evidence type="ECO:0000313" key="2">
    <source>
        <dbReference type="EMBL" id="TGL02298.1"/>
    </source>
</evidence>
<evidence type="ECO:0000313" key="3">
    <source>
        <dbReference type="Proteomes" id="UP000297641"/>
    </source>
</evidence>
<reference evidence="2 3" key="1">
    <citation type="journal article" date="2019" name="PLoS Negl. Trop. Dis.">
        <title>Revisiting the worldwide diversity of Leptospira species in the environment.</title>
        <authorList>
            <person name="Vincent A.T."/>
            <person name="Schiettekatte O."/>
            <person name="Bourhy P."/>
            <person name="Veyrier F.J."/>
            <person name="Picardeau M."/>
        </authorList>
    </citation>
    <scope>NUCLEOTIDE SEQUENCE [LARGE SCALE GENOMIC DNA]</scope>
    <source>
        <strain evidence="2 3">201800273</strain>
    </source>
</reference>
<evidence type="ECO:0000259" key="1">
    <source>
        <dbReference type="Pfam" id="PF00248"/>
    </source>
</evidence>
<dbReference type="InterPro" id="IPR053135">
    <property type="entry name" value="AKR2_Oxidoreductase"/>
</dbReference>
<accession>A0A7I0HME0</accession>
<organism evidence="2 3">
    <name type="scientific">Leptospira bouyouniensis</name>
    <dbReference type="NCBI Taxonomy" id="2484911"/>
    <lineage>
        <taxon>Bacteria</taxon>
        <taxon>Pseudomonadati</taxon>
        <taxon>Spirochaetota</taxon>
        <taxon>Spirochaetia</taxon>
        <taxon>Leptospirales</taxon>
        <taxon>Leptospiraceae</taxon>
        <taxon>Leptospira</taxon>
    </lineage>
</organism>
<feature type="domain" description="NADP-dependent oxidoreductase" evidence="1">
    <location>
        <begin position="5"/>
        <end position="265"/>
    </location>
</feature>
<protein>
    <submittedName>
        <fullName evidence="2">Aldo/keto reductase</fullName>
    </submittedName>
</protein>
<dbReference type="Gene3D" id="3.20.20.100">
    <property type="entry name" value="NADP-dependent oxidoreductase domain"/>
    <property type="match status" value="1"/>
</dbReference>
<dbReference type="EMBL" id="RQFT01000015">
    <property type="protein sequence ID" value="TGL02298.1"/>
    <property type="molecule type" value="Genomic_DNA"/>
</dbReference>
<dbReference type="Proteomes" id="UP000297641">
    <property type="component" value="Unassembled WGS sequence"/>
</dbReference>
<gene>
    <name evidence="2" type="ORF">EHQ43_18240</name>
</gene>
<proteinExistence type="predicted"/>
<dbReference type="Pfam" id="PF00248">
    <property type="entry name" value="Aldo_ket_red"/>
    <property type="match status" value="1"/>
</dbReference>
<comment type="caution">
    <text evidence="2">The sequence shown here is derived from an EMBL/GenBank/DDBJ whole genome shotgun (WGS) entry which is preliminary data.</text>
</comment>
<dbReference type="SUPFAM" id="SSF51430">
    <property type="entry name" value="NAD(P)-linked oxidoreductase"/>
    <property type="match status" value="1"/>
</dbReference>
<dbReference type="PANTHER" id="PTHR43312">
    <property type="entry name" value="D-THREO-ALDOSE 1-DEHYDROGENASE"/>
    <property type="match status" value="1"/>
</dbReference>
<dbReference type="PANTHER" id="PTHR43312:SF1">
    <property type="entry name" value="NADP-DEPENDENT OXIDOREDUCTASE DOMAIN-CONTAINING PROTEIN"/>
    <property type="match status" value="1"/>
</dbReference>